<dbReference type="GO" id="GO:0005975">
    <property type="term" value="P:carbohydrate metabolic process"/>
    <property type="evidence" value="ECO:0007669"/>
    <property type="project" value="InterPro"/>
</dbReference>
<evidence type="ECO:0000256" key="7">
    <source>
        <dbReference type="ARBA" id="ARBA00023277"/>
    </source>
</evidence>
<protein>
    <recommendedName>
        <fullName evidence="4 10">4-alpha-glucanotransferase</fullName>
        <ecNumber evidence="3 10">2.4.1.25</ecNumber>
    </recommendedName>
    <alternativeName>
        <fullName evidence="8 10">Amylomaltase</fullName>
    </alternativeName>
    <alternativeName>
        <fullName evidence="9 10">Disproportionating enzyme</fullName>
    </alternativeName>
</protein>
<reference evidence="12" key="1">
    <citation type="submission" date="2016-10" db="EMBL/GenBank/DDBJ databases">
        <authorList>
            <person name="Varghese N."/>
            <person name="Submissions S."/>
        </authorList>
    </citation>
    <scope>NUCLEOTIDE SEQUENCE [LARGE SCALE GENOMIC DNA]</scope>
    <source>
        <strain evidence="12">CGMCC 1.6775</strain>
    </source>
</reference>
<evidence type="ECO:0000256" key="2">
    <source>
        <dbReference type="ARBA" id="ARBA00005684"/>
    </source>
</evidence>
<evidence type="ECO:0000256" key="6">
    <source>
        <dbReference type="ARBA" id="ARBA00022679"/>
    </source>
</evidence>
<dbReference type="NCBIfam" id="TIGR00217">
    <property type="entry name" value="malQ"/>
    <property type="match status" value="1"/>
</dbReference>
<keyword evidence="7 10" id="KW-0119">Carbohydrate metabolism</keyword>
<keyword evidence="6 10" id="KW-0808">Transferase</keyword>
<evidence type="ECO:0000256" key="8">
    <source>
        <dbReference type="ARBA" id="ARBA00031423"/>
    </source>
</evidence>
<evidence type="ECO:0000256" key="4">
    <source>
        <dbReference type="ARBA" id="ARBA00020295"/>
    </source>
</evidence>
<keyword evidence="5 10" id="KW-0328">Glycosyltransferase</keyword>
<name>A0A1I4ZJP8_9GAMM</name>
<dbReference type="InterPro" id="IPR017853">
    <property type="entry name" value="GH"/>
</dbReference>
<dbReference type="NCBIfam" id="NF011080">
    <property type="entry name" value="PRK14508.1-3"/>
    <property type="match status" value="1"/>
</dbReference>
<keyword evidence="12" id="KW-1185">Reference proteome</keyword>
<evidence type="ECO:0000256" key="10">
    <source>
        <dbReference type="RuleBase" id="RU361207"/>
    </source>
</evidence>
<dbReference type="Proteomes" id="UP000199339">
    <property type="component" value="Unassembled WGS sequence"/>
</dbReference>
<dbReference type="AlphaFoldDB" id="A0A1I4ZJP8"/>
<dbReference type="EMBL" id="FOUR01000009">
    <property type="protein sequence ID" value="SFN50170.1"/>
    <property type="molecule type" value="Genomic_DNA"/>
</dbReference>
<evidence type="ECO:0000256" key="9">
    <source>
        <dbReference type="ARBA" id="ARBA00031501"/>
    </source>
</evidence>
<organism evidence="11 12">
    <name type="scientific">Marinobacter pelagius</name>
    <dbReference type="NCBI Taxonomy" id="379482"/>
    <lineage>
        <taxon>Bacteria</taxon>
        <taxon>Pseudomonadati</taxon>
        <taxon>Pseudomonadota</taxon>
        <taxon>Gammaproteobacteria</taxon>
        <taxon>Pseudomonadales</taxon>
        <taxon>Marinobacteraceae</taxon>
        <taxon>Marinobacter</taxon>
    </lineage>
</organism>
<evidence type="ECO:0000256" key="3">
    <source>
        <dbReference type="ARBA" id="ARBA00012560"/>
    </source>
</evidence>
<dbReference type="Gene3D" id="3.20.20.80">
    <property type="entry name" value="Glycosidases"/>
    <property type="match status" value="1"/>
</dbReference>
<dbReference type="PANTHER" id="PTHR32438">
    <property type="entry name" value="4-ALPHA-GLUCANOTRANSFERASE DPE1, CHLOROPLASTIC/AMYLOPLASTIC"/>
    <property type="match status" value="1"/>
</dbReference>
<comment type="similarity">
    <text evidence="2 10">Belongs to the disproportionating enzyme family.</text>
</comment>
<evidence type="ECO:0000313" key="11">
    <source>
        <dbReference type="EMBL" id="SFN50170.1"/>
    </source>
</evidence>
<accession>A0A1I4ZJP8</accession>
<evidence type="ECO:0000256" key="5">
    <source>
        <dbReference type="ARBA" id="ARBA00022676"/>
    </source>
</evidence>
<dbReference type="InterPro" id="IPR003385">
    <property type="entry name" value="Glyco_hydro_77"/>
</dbReference>
<dbReference type="RefSeq" id="WP_092006101.1">
    <property type="nucleotide sequence ID" value="NZ_FOUR01000009.1"/>
</dbReference>
<dbReference type="EC" id="2.4.1.25" evidence="3 10"/>
<evidence type="ECO:0000313" key="12">
    <source>
        <dbReference type="Proteomes" id="UP000199339"/>
    </source>
</evidence>
<evidence type="ECO:0000256" key="1">
    <source>
        <dbReference type="ARBA" id="ARBA00000439"/>
    </source>
</evidence>
<dbReference type="PANTHER" id="PTHR32438:SF5">
    <property type="entry name" value="4-ALPHA-GLUCANOTRANSFERASE DPE1, CHLOROPLASTIC_AMYLOPLASTIC"/>
    <property type="match status" value="1"/>
</dbReference>
<dbReference type="Pfam" id="PF02446">
    <property type="entry name" value="Glyco_hydro_77"/>
    <property type="match status" value="1"/>
</dbReference>
<dbReference type="OrthoDB" id="9763489at2"/>
<gene>
    <name evidence="11" type="ORF">SAMN04487961_3244</name>
</gene>
<sequence length="493" mass="56742">MSTEEISQRLFEARRAGVLLHPTALEGQYGILGANARRFVDFMVKSGLSVWQTLPVGPTHSDLSPYQSLSAHAGNPDFIDLSELVTLGLLRREELDPSADRSKRELVKLAARRFFDGEGQLGHQDFEDFCNKQDDWLEDFAIFCGIRETLPGISWPEWPAPLRDRHPEALAQFVRENAESVQTIRFEQFLFHHQWHSLRDYAAERGVLLFGDIPIFVAHDSADVWANRHLFKLDGEGNPTVVAGVPPDYFSPDGQHWGNPLYDWDAMDEDGYQWWLQRLESQRQLFDLIRIDHFRGLESFWEIPATTPEPRFGYWVAGPGRRFLEACFERFPGLPLVAENLGIISDEVEQLRREFRLPGMTVIQFGFDGSPDNPHLLHRHEPGDLVYTGTHDNDTSLGWYLSLDDHTRDYVNRYLGTDGTGMPWPIVDAAFRSVCWLAMVPMQDFLQLGSEARFNTPGTIEGNWVWQLELSQCTDELAEKIREEISRHERIRF</sequence>
<comment type="catalytic activity">
    <reaction evidence="1 10">
        <text>Transfers a segment of a (1-&gt;4)-alpha-D-glucan to a new position in an acceptor, which may be glucose or a (1-&gt;4)-alpha-D-glucan.</text>
        <dbReference type="EC" id="2.4.1.25"/>
    </reaction>
</comment>
<proteinExistence type="inferred from homology"/>
<dbReference type="SUPFAM" id="SSF51445">
    <property type="entry name" value="(Trans)glycosidases"/>
    <property type="match status" value="1"/>
</dbReference>
<dbReference type="GO" id="GO:0004134">
    <property type="term" value="F:4-alpha-glucanotransferase activity"/>
    <property type="evidence" value="ECO:0007669"/>
    <property type="project" value="UniProtKB-EC"/>
</dbReference>